<keyword evidence="5 12" id="KW-0547">Nucleotide-binding</keyword>
<comment type="function">
    <text evidence="12">Catalyzes the cyclization of GTP to (8S)-3',8-cyclo-7,8-dihydroguanosine 5'-triphosphate.</text>
</comment>
<dbReference type="EMBL" id="DSIY01000316">
    <property type="protein sequence ID" value="HEG92484.1"/>
    <property type="molecule type" value="Genomic_DNA"/>
</dbReference>
<keyword evidence="9 12" id="KW-0501">Molybdenum cofactor biosynthesis</keyword>
<evidence type="ECO:0000256" key="9">
    <source>
        <dbReference type="ARBA" id="ARBA00023150"/>
    </source>
</evidence>
<dbReference type="Pfam" id="PF04055">
    <property type="entry name" value="Radical_SAM"/>
    <property type="match status" value="1"/>
</dbReference>
<sequence>MAAQVLVQPEIQDDRAVPRAGERITRDAYGRPITYLRVSLTDRCNLRCVYCMPAHGAKFAPREELLTDEELLTVIRAAAKIGFSKIRLTGGEPTIRPHVVDLVREIARIPGIEDISMTTNGLLLERMAHDLKAAGLRRINISIDTLDPIRYKVMTRGGKIEKVWAGIAAAEDAGLTPIKLNAVVVRGMNDHEVPDLAALTIDRPWQMRFIEVMPLEGVADVHDTGLVPTAETIELIERVHGKLIRLEAPLGDPARVYQIPGARGTLGFISPVSEPFCAFCNRIRLTADGKLRLCLLRNDEVDVREILRSGGTEDDLIEQIRFGVWRKPWGHGLREGDRNTGRGMSQIGG</sequence>
<dbReference type="InterPro" id="IPR050105">
    <property type="entry name" value="MoCo_biosynth_MoaA/MoaC"/>
</dbReference>
<dbReference type="UniPathway" id="UPA00344"/>
<keyword evidence="10 12" id="KW-0456">Lyase</keyword>
<evidence type="ECO:0000256" key="1">
    <source>
        <dbReference type="ARBA" id="ARBA00012167"/>
    </source>
</evidence>
<feature type="binding site" evidence="12">
    <location>
        <position position="277"/>
    </location>
    <ligand>
        <name>[4Fe-4S] cluster</name>
        <dbReference type="ChEBI" id="CHEBI:49883"/>
        <label>2</label>
        <note>4Fe-4S-substrate</note>
    </ligand>
</feature>
<feature type="binding site" evidence="12">
    <location>
        <position position="118"/>
    </location>
    <ligand>
        <name>GTP</name>
        <dbReference type="ChEBI" id="CHEBI:37565"/>
    </ligand>
</feature>
<dbReference type="Gene3D" id="3.20.20.70">
    <property type="entry name" value="Aldolase class I"/>
    <property type="match status" value="1"/>
</dbReference>
<keyword evidence="2 12" id="KW-0004">4Fe-4S</keyword>
<dbReference type="PANTHER" id="PTHR22960:SF0">
    <property type="entry name" value="MOLYBDENUM COFACTOR BIOSYNTHESIS PROTEIN 1"/>
    <property type="match status" value="1"/>
</dbReference>
<evidence type="ECO:0000256" key="5">
    <source>
        <dbReference type="ARBA" id="ARBA00022741"/>
    </source>
</evidence>
<dbReference type="CDD" id="cd01335">
    <property type="entry name" value="Radical_SAM"/>
    <property type="match status" value="1"/>
</dbReference>
<evidence type="ECO:0000256" key="2">
    <source>
        <dbReference type="ARBA" id="ARBA00022485"/>
    </source>
</evidence>
<dbReference type="GO" id="GO:0061799">
    <property type="term" value="F:cyclic pyranopterin monophosphate synthase activity"/>
    <property type="evidence" value="ECO:0007669"/>
    <property type="project" value="TreeGrafter"/>
</dbReference>
<proteinExistence type="inferred from homology"/>
<feature type="binding site" evidence="12">
    <location>
        <position position="91"/>
    </location>
    <ligand>
        <name>S-adenosyl-L-methionine</name>
        <dbReference type="ChEBI" id="CHEBI:59789"/>
    </ligand>
</feature>
<feature type="binding site" evidence="12">
    <location>
        <position position="294"/>
    </location>
    <ligand>
        <name>[4Fe-4S] cluster</name>
        <dbReference type="ChEBI" id="CHEBI:49883"/>
        <label>2</label>
        <note>4Fe-4S-substrate</note>
    </ligand>
</feature>
<evidence type="ECO:0000256" key="10">
    <source>
        <dbReference type="ARBA" id="ARBA00023239"/>
    </source>
</evidence>
<keyword evidence="7 12" id="KW-0411">Iron-sulfur</keyword>
<accession>A0A831X1X6</accession>
<dbReference type="InterPro" id="IPR010505">
    <property type="entry name" value="MoaA_twitch"/>
</dbReference>
<feature type="binding site" evidence="12">
    <location>
        <position position="87"/>
    </location>
    <ligand>
        <name>GTP</name>
        <dbReference type="ChEBI" id="CHEBI:37565"/>
    </ligand>
</feature>
<comment type="similarity">
    <text evidence="12">Belongs to the radical SAM superfamily. MoaA family.</text>
</comment>
<evidence type="ECO:0000256" key="11">
    <source>
        <dbReference type="ARBA" id="ARBA00048697"/>
    </source>
</evidence>
<dbReference type="SFLD" id="SFLDG01067">
    <property type="entry name" value="SPASM/twitch_domain_containing"/>
    <property type="match status" value="1"/>
</dbReference>
<dbReference type="GO" id="GO:1904047">
    <property type="term" value="F:S-adenosyl-L-methionine binding"/>
    <property type="evidence" value="ECO:0007669"/>
    <property type="project" value="UniProtKB-UniRule"/>
</dbReference>
<evidence type="ECO:0000256" key="3">
    <source>
        <dbReference type="ARBA" id="ARBA00022691"/>
    </source>
</evidence>
<dbReference type="GO" id="GO:0006777">
    <property type="term" value="P:Mo-molybdopterin cofactor biosynthetic process"/>
    <property type="evidence" value="ECO:0007669"/>
    <property type="project" value="UniProtKB-UniRule"/>
</dbReference>
<dbReference type="GO" id="GO:0061798">
    <property type="term" value="F:GTP 3',8'-cyclase activity"/>
    <property type="evidence" value="ECO:0007669"/>
    <property type="project" value="UniProtKB-UniRule"/>
</dbReference>
<keyword evidence="8 12" id="KW-0342">GTP-binding</keyword>
<feature type="binding site" evidence="12">
    <location>
        <position position="213"/>
    </location>
    <ligand>
        <name>S-adenosyl-L-methionine</name>
        <dbReference type="ChEBI" id="CHEBI:59789"/>
    </ligand>
</feature>
<keyword evidence="3 12" id="KW-0949">S-adenosyl-L-methionine</keyword>
<evidence type="ECO:0000259" key="13">
    <source>
        <dbReference type="PROSITE" id="PS51918"/>
    </source>
</evidence>
<feature type="binding site" evidence="12">
    <location>
        <position position="51"/>
    </location>
    <ligand>
        <name>[4Fe-4S] cluster</name>
        <dbReference type="ChEBI" id="CHEBI:49883"/>
        <label>1</label>
        <note>4Fe-4S-S-AdoMet</note>
    </ligand>
</feature>
<dbReference type="SFLD" id="SFLDG01386">
    <property type="entry name" value="main_SPASM_domain-containing"/>
    <property type="match status" value="1"/>
</dbReference>
<feature type="binding site" evidence="12">
    <location>
        <position position="44"/>
    </location>
    <ligand>
        <name>[4Fe-4S] cluster</name>
        <dbReference type="ChEBI" id="CHEBI:49883"/>
        <label>1</label>
        <note>4Fe-4S-S-AdoMet</note>
    </ligand>
</feature>
<comment type="caution">
    <text evidence="14">The sequence shown here is derived from an EMBL/GenBank/DDBJ whole genome shotgun (WGS) entry which is preliminary data.</text>
</comment>
<dbReference type="Pfam" id="PF06463">
    <property type="entry name" value="Mob_synth_C"/>
    <property type="match status" value="1"/>
</dbReference>
<evidence type="ECO:0000256" key="6">
    <source>
        <dbReference type="ARBA" id="ARBA00023004"/>
    </source>
</evidence>
<dbReference type="InterPro" id="IPR000385">
    <property type="entry name" value="MoaA_NifB_PqqE_Fe-S-bd_CS"/>
</dbReference>
<dbReference type="GO" id="GO:0046872">
    <property type="term" value="F:metal ion binding"/>
    <property type="evidence" value="ECO:0007669"/>
    <property type="project" value="UniProtKB-KW"/>
</dbReference>
<comment type="catalytic activity">
    <reaction evidence="11 12">
        <text>GTP + AH2 + S-adenosyl-L-methionine = (8S)-3',8-cyclo-7,8-dihydroguanosine 5'-triphosphate + 5'-deoxyadenosine + L-methionine + A + H(+)</text>
        <dbReference type="Rhea" id="RHEA:49576"/>
        <dbReference type="ChEBI" id="CHEBI:13193"/>
        <dbReference type="ChEBI" id="CHEBI:15378"/>
        <dbReference type="ChEBI" id="CHEBI:17319"/>
        <dbReference type="ChEBI" id="CHEBI:17499"/>
        <dbReference type="ChEBI" id="CHEBI:37565"/>
        <dbReference type="ChEBI" id="CHEBI:57844"/>
        <dbReference type="ChEBI" id="CHEBI:59789"/>
        <dbReference type="ChEBI" id="CHEBI:131766"/>
        <dbReference type="EC" id="4.1.99.22"/>
    </reaction>
</comment>
<protein>
    <recommendedName>
        <fullName evidence="1 12">GTP 3',8-cyclase</fullName>
        <ecNumber evidence="1 12">4.1.99.22</ecNumber>
    </recommendedName>
    <alternativeName>
        <fullName evidence="12">Molybdenum cofactor biosynthesis protein A</fullName>
    </alternativeName>
</protein>
<evidence type="ECO:0000256" key="12">
    <source>
        <dbReference type="HAMAP-Rule" id="MF_01225"/>
    </source>
</evidence>
<feature type="binding site" evidence="12">
    <location>
        <position position="37"/>
    </location>
    <ligand>
        <name>GTP</name>
        <dbReference type="ChEBI" id="CHEBI:37565"/>
    </ligand>
</feature>
<dbReference type="SMART" id="SM00729">
    <property type="entry name" value="Elp3"/>
    <property type="match status" value="1"/>
</dbReference>
<feature type="binding site" evidence="12">
    <location>
        <begin position="282"/>
        <end position="284"/>
    </location>
    <ligand>
        <name>GTP</name>
        <dbReference type="ChEBI" id="CHEBI:37565"/>
    </ligand>
</feature>
<feature type="binding site" evidence="12">
    <location>
        <position position="48"/>
    </location>
    <ligand>
        <name>[4Fe-4S] cluster</name>
        <dbReference type="ChEBI" id="CHEBI:49883"/>
        <label>1</label>
        <note>4Fe-4S-S-AdoMet</note>
    </ligand>
</feature>
<dbReference type="CDD" id="cd21117">
    <property type="entry name" value="Twitch_MoaA"/>
    <property type="match status" value="1"/>
</dbReference>
<keyword evidence="6 12" id="KW-0408">Iron</keyword>
<dbReference type="NCBIfam" id="NF001199">
    <property type="entry name" value="PRK00164.2-1"/>
    <property type="match status" value="1"/>
</dbReference>
<evidence type="ECO:0000313" key="14">
    <source>
        <dbReference type="EMBL" id="HEG92484.1"/>
    </source>
</evidence>
<keyword evidence="4 12" id="KW-0479">Metal-binding</keyword>
<feature type="binding site" evidence="12">
    <location>
        <position position="179"/>
    </location>
    <ligand>
        <name>GTP</name>
        <dbReference type="ChEBI" id="CHEBI:37565"/>
    </ligand>
</feature>
<dbReference type="SFLD" id="SFLDS00029">
    <property type="entry name" value="Radical_SAM"/>
    <property type="match status" value="1"/>
</dbReference>
<feature type="binding site" evidence="12">
    <location>
        <position position="50"/>
    </location>
    <ligand>
        <name>S-adenosyl-L-methionine</name>
        <dbReference type="ChEBI" id="CHEBI:59789"/>
    </ligand>
</feature>
<comment type="pathway">
    <text evidence="12">Cofactor biosynthesis; molybdopterin biosynthesis.</text>
</comment>
<evidence type="ECO:0000256" key="8">
    <source>
        <dbReference type="ARBA" id="ARBA00023134"/>
    </source>
</evidence>
<dbReference type="InterPro" id="IPR007197">
    <property type="entry name" value="rSAM"/>
</dbReference>
<dbReference type="SUPFAM" id="SSF102114">
    <property type="entry name" value="Radical SAM enzymes"/>
    <property type="match status" value="1"/>
</dbReference>
<reference evidence="14" key="1">
    <citation type="journal article" date="2020" name="mSystems">
        <title>Genome- and Community-Level Interaction Insights into Carbon Utilization and Element Cycling Functions of Hydrothermarchaeota in Hydrothermal Sediment.</title>
        <authorList>
            <person name="Zhou Z."/>
            <person name="Liu Y."/>
            <person name="Xu W."/>
            <person name="Pan J."/>
            <person name="Luo Z.H."/>
            <person name="Li M."/>
        </authorList>
    </citation>
    <scope>NUCLEOTIDE SEQUENCE [LARGE SCALE GENOMIC DNA]</scope>
    <source>
        <strain evidence="14">SpSt-210</strain>
    </source>
</reference>
<dbReference type="InterPro" id="IPR006638">
    <property type="entry name" value="Elp3/MiaA/NifB-like_rSAM"/>
</dbReference>
<comment type="subunit">
    <text evidence="12">Monomer and homodimer.</text>
</comment>
<gene>
    <name evidence="12 14" type="primary">moaA</name>
    <name evidence="14" type="ORF">ENP34_13770</name>
</gene>
<comment type="cofactor">
    <cofactor evidence="12">
        <name>[4Fe-4S] cluster</name>
        <dbReference type="ChEBI" id="CHEBI:49883"/>
    </cofactor>
    <text evidence="12">Binds 2 [4Fe-4S] clusters. Binds 1 [4Fe-4S] cluster coordinated with 3 cysteines and an exchangeable S-adenosyl-L-methionine and 1 [4Fe-4S] cluster coordinated with 3 cysteines and the GTP-derived substrate.</text>
</comment>
<dbReference type="InterPro" id="IPR058240">
    <property type="entry name" value="rSAM_sf"/>
</dbReference>
<dbReference type="InterPro" id="IPR013483">
    <property type="entry name" value="MoaA"/>
</dbReference>
<dbReference type="GO" id="GO:0005525">
    <property type="term" value="F:GTP binding"/>
    <property type="evidence" value="ECO:0007669"/>
    <property type="project" value="UniProtKB-UniRule"/>
</dbReference>
<evidence type="ECO:0000256" key="4">
    <source>
        <dbReference type="ARBA" id="ARBA00022723"/>
    </source>
</evidence>
<dbReference type="NCBIfam" id="TIGR02666">
    <property type="entry name" value="moaA"/>
    <property type="match status" value="1"/>
</dbReference>
<dbReference type="EC" id="4.1.99.22" evidence="1 12"/>
<dbReference type="SFLD" id="SFLDG01383">
    <property type="entry name" value="cyclic_pyranopterin_phosphate"/>
    <property type="match status" value="1"/>
</dbReference>
<dbReference type="PROSITE" id="PS01305">
    <property type="entry name" value="MOAA_NIFB_PQQE"/>
    <property type="match status" value="1"/>
</dbReference>
<organism evidence="14">
    <name type="scientific">Thermorudis peleae</name>
    <dbReference type="NCBI Taxonomy" id="1382356"/>
    <lineage>
        <taxon>Bacteria</taxon>
        <taxon>Pseudomonadati</taxon>
        <taxon>Thermomicrobiota</taxon>
        <taxon>Thermomicrobia</taxon>
        <taxon>Thermomicrobia incertae sedis</taxon>
        <taxon>Thermorudis</taxon>
    </lineage>
</organism>
<feature type="domain" description="Radical SAM core" evidence="13">
    <location>
        <begin position="28"/>
        <end position="247"/>
    </location>
</feature>
<feature type="binding site" evidence="12">
    <location>
        <position position="142"/>
    </location>
    <ligand>
        <name>S-adenosyl-L-methionine</name>
        <dbReference type="ChEBI" id="CHEBI:59789"/>
    </ligand>
</feature>
<dbReference type="InterPro" id="IPR013785">
    <property type="entry name" value="Aldolase_TIM"/>
</dbReference>
<feature type="binding site" evidence="12">
    <location>
        <position position="280"/>
    </location>
    <ligand>
        <name>[4Fe-4S] cluster</name>
        <dbReference type="ChEBI" id="CHEBI:49883"/>
        <label>2</label>
        <note>4Fe-4S-substrate</note>
    </ligand>
</feature>
<name>A0A831X1X6_9BACT</name>
<dbReference type="PANTHER" id="PTHR22960">
    <property type="entry name" value="MOLYBDOPTERIN COFACTOR SYNTHESIS PROTEIN A"/>
    <property type="match status" value="1"/>
</dbReference>
<dbReference type="PROSITE" id="PS51918">
    <property type="entry name" value="RADICAL_SAM"/>
    <property type="match status" value="1"/>
</dbReference>
<evidence type="ECO:0000256" key="7">
    <source>
        <dbReference type="ARBA" id="ARBA00023014"/>
    </source>
</evidence>
<dbReference type="HAMAP" id="MF_01225_B">
    <property type="entry name" value="MoaA_B"/>
    <property type="match status" value="1"/>
</dbReference>
<dbReference type="AlphaFoldDB" id="A0A831X1X6"/>
<dbReference type="GO" id="GO:0051539">
    <property type="term" value="F:4 iron, 4 sulfur cluster binding"/>
    <property type="evidence" value="ECO:0007669"/>
    <property type="project" value="UniProtKB-UniRule"/>
</dbReference>
<dbReference type="InterPro" id="IPR040064">
    <property type="entry name" value="MoaA-like"/>
</dbReference>